<keyword evidence="2" id="KW-0255">Endonuclease</keyword>
<evidence type="ECO:0000313" key="2">
    <source>
        <dbReference type="EMBL" id="MBR7784032.1"/>
    </source>
</evidence>
<comment type="caution">
    <text evidence="2">The sequence shown here is derived from an EMBL/GenBank/DDBJ whole genome shotgun (WGS) entry which is preliminary data.</text>
</comment>
<dbReference type="GO" id="GO:0003676">
    <property type="term" value="F:nucleic acid binding"/>
    <property type="evidence" value="ECO:0007669"/>
    <property type="project" value="InterPro"/>
</dbReference>
<sequence>MRPVRRGVSPQRSDFSNYVDAKPELVSRLGSYCSYCERRVNTNLAVEHIQPKGLAASKALIGTWSNFLLACVNCNATKKDKPVVLANLFLPDRDNTSAAFVYSEDGKIALSSTLTLPVDQDRASDLLALVGLDKKISELTDANDKQIALDRVSQRMEVWGIASMFKDQIVREPNNNALRDCVVQLALAHGFFSVWMTVFLGDIDMRKRFIEAFPGTAESGCFDPTTTNLVFPAPNRDHLRDGSKL</sequence>
<dbReference type="Pfam" id="PF01844">
    <property type="entry name" value="HNH"/>
    <property type="match status" value="1"/>
</dbReference>
<dbReference type="GO" id="GO:0008270">
    <property type="term" value="F:zinc ion binding"/>
    <property type="evidence" value="ECO:0007669"/>
    <property type="project" value="InterPro"/>
</dbReference>
<dbReference type="EMBL" id="JAGSPN010000017">
    <property type="protein sequence ID" value="MBR7784032.1"/>
    <property type="molecule type" value="Genomic_DNA"/>
</dbReference>
<dbReference type="GO" id="GO:0004519">
    <property type="term" value="F:endonuclease activity"/>
    <property type="evidence" value="ECO:0007669"/>
    <property type="project" value="UniProtKB-KW"/>
</dbReference>
<evidence type="ECO:0000259" key="1">
    <source>
        <dbReference type="Pfam" id="PF01844"/>
    </source>
</evidence>
<dbReference type="Proteomes" id="UP000680067">
    <property type="component" value="Unassembled WGS sequence"/>
</dbReference>
<keyword evidence="3" id="KW-1185">Reference proteome</keyword>
<protein>
    <submittedName>
        <fullName evidence="2">HNH endonuclease</fullName>
    </submittedName>
</protein>
<feature type="domain" description="HNH" evidence="1">
    <location>
        <begin position="33"/>
        <end position="80"/>
    </location>
</feature>
<keyword evidence="2" id="KW-0378">Hydrolase</keyword>
<accession>A0A941I6L6</accession>
<reference evidence="2" key="1">
    <citation type="submission" date="2021-04" db="EMBL/GenBank/DDBJ databases">
        <title>novel species isolated from subtropical streams in China.</title>
        <authorList>
            <person name="Lu H."/>
        </authorList>
    </citation>
    <scope>NUCLEOTIDE SEQUENCE</scope>
    <source>
        <strain evidence="2">LFS511W</strain>
    </source>
</reference>
<keyword evidence="2" id="KW-0540">Nuclease</keyword>
<dbReference type="InterPro" id="IPR002711">
    <property type="entry name" value="HNH"/>
</dbReference>
<evidence type="ECO:0000313" key="3">
    <source>
        <dbReference type="Proteomes" id="UP000680067"/>
    </source>
</evidence>
<dbReference type="RefSeq" id="WP_212689302.1">
    <property type="nucleotide sequence ID" value="NZ_JAGSPN010000017.1"/>
</dbReference>
<organism evidence="2 3">
    <name type="scientific">Undibacterium luofuense</name>
    <dbReference type="NCBI Taxonomy" id="2828733"/>
    <lineage>
        <taxon>Bacteria</taxon>
        <taxon>Pseudomonadati</taxon>
        <taxon>Pseudomonadota</taxon>
        <taxon>Betaproteobacteria</taxon>
        <taxon>Burkholderiales</taxon>
        <taxon>Oxalobacteraceae</taxon>
        <taxon>Undibacterium</taxon>
    </lineage>
</organism>
<proteinExistence type="predicted"/>
<dbReference type="Gene3D" id="1.10.30.50">
    <property type="match status" value="1"/>
</dbReference>
<dbReference type="AlphaFoldDB" id="A0A941I6L6"/>
<gene>
    <name evidence="2" type="ORF">KDM89_17945</name>
</gene>
<name>A0A941I6L6_9BURK</name>